<dbReference type="SUPFAM" id="SSF53448">
    <property type="entry name" value="Nucleotide-diphospho-sugar transferases"/>
    <property type="match status" value="1"/>
</dbReference>
<evidence type="ECO:0000259" key="1">
    <source>
        <dbReference type="Pfam" id="PF00535"/>
    </source>
</evidence>
<dbReference type="Pfam" id="PF13489">
    <property type="entry name" value="Methyltransf_23"/>
    <property type="match status" value="1"/>
</dbReference>
<dbReference type="EMBL" id="CAFBLT010000001">
    <property type="protein sequence ID" value="CAB4859043.1"/>
    <property type="molecule type" value="Genomic_DNA"/>
</dbReference>
<proteinExistence type="predicted"/>
<dbReference type="AlphaFoldDB" id="A0A6J7CVG6"/>
<dbReference type="CDD" id="cd02440">
    <property type="entry name" value="AdoMet_MTases"/>
    <property type="match status" value="1"/>
</dbReference>
<dbReference type="SUPFAM" id="SSF53335">
    <property type="entry name" value="S-adenosyl-L-methionine-dependent methyltransferases"/>
    <property type="match status" value="1"/>
</dbReference>
<dbReference type="InterPro" id="IPR050256">
    <property type="entry name" value="Glycosyltransferase_2"/>
</dbReference>
<accession>A0A6J7CVG6</accession>
<dbReference type="InterPro" id="IPR001173">
    <property type="entry name" value="Glyco_trans_2-like"/>
</dbReference>
<reference evidence="2" key="1">
    <citation type="submission" date="2020-05" db="EMBL/GenBank/DDBJ databases">
        <authorList>
            <person name="Chiriac C."/>
            <person name="Salcher M."/>
            <person name="Ghai R."/>
            <person name="Kavagutti S V."/>
        </authorList>
    </citation>
    <scope>NUCLEOTIDE SEQUENCE</scope>
</reference>
<dbReference type="Gene3D" id="3.90.550.10">
    <property type="entry name" value="Spore Coat Polysaccharide Biosynthesis Protein SpsA, Chain A"/>
    <property type="match status" value="1"/>
</dbReference>
<dbReference type="InterPro" id="IPR029063">
    <property type="entry name" value="SAM-dependent_MTases_sf"/>
</dbReference>
<dbReference type="Pfam" id="PF00535">
    <property type="entry name" value="Glycos_transf_2"/>
    <property type="match status" value="1"/>
</dbReference>
<sequence>MTDIGRIGILVVAYNAESTLTQVLDRIPPEFHDQINEVIVSDDSSTDGTFEVGEAYKESSQLPVTVLRQPINLGYGGNQKVGYRLAIDQGLDVIVLLHGDGQYAPEKLPEMVAPFEDPTVDAVFGSRMMDPGGALRGNMPLYKFVGNRVLSKFENVVLGTDLSEFHSGYRAYRVSTLKELPFEKNSDGFDFDTEIIIQLHDAGKKIVEIPIPTYYGDEICRVNGLGYAAAVAKDVVAYRLQKAGFGDGNRVALREGYDFKGSPESSHGRVLEMLATRTPGKVLDLGCSGGLLAERLLRAGFLVTGVDAEEVDGVRERVSSFVLADLNHGVPEGAGSGFDLVLACDVLEHLRDPGSLLRDAGDHLVAGGTAIICVPNFSHWYPRIRSTLGIFDYDQRGILDESHLRFFTKRSIRRLVEREGFSVEHLEAVGLPLDVLGVQKGWRKLILALEKKLLSLWPTMFGYQFILELSQNADSRR</sequence>
<dbReference type="EMBL" id="CAFBPM010000010">
    <property type="protein sequence ID" value="CAB5024945.1"/>
    <property type="molecule type" value="Genomic_DNA"/>
</dbReference>
<dbReference type="PANTHER" id="PTHR48090:SF7">
    <property type="entry name" value="RFBJ PROTEIN"/>
    <property type="match status" value="1"/>
</dbReference>
<dbReference type="PANTHER" id="PTHR48090">
    <property type="entry name" value="UNDECAPRENYL-PHOSPHATE 4-DEOXY-4-FORMAMIDO-L-ARABINOSE TRANSFERASE-RELATED"/>
    <property type="match status" value="1"/>
</dbReference>
<evidence type="ECO:0000313" key="2">
    <source>
        <dbReference type="EMBL" id="CAB4859043.1"/>
    </source>
</evidence>
<feature type="domain" description="Glycosyltransferase 2-like" evidence="1">
    <location>
        <begin position="9"/>
        <end position="180"/>
    </location>
</feature>
<gene>
    <name evidence="2" type="ORF">UFOPK3427_00067</name>
    <name evidence="3" type="ORF">UFOPK4112_01148</name>
</gene>
<organism evidence="2">
    <name type="scientific">freshwater metagenome</name>
    <dbReference type="NCBI Taxonomy" id="449393"/>
    <lineage>
        <taxon>unclassified sequences</taxon>
        <taxon>metagenomes</taxon>
        <taxon>ecological metagenomes</taxon>
    </lineage>
</organism>
<dbReference type="Gene3D" id="3.40.50.150">
    <property type="entry name" value="Vaccinia Virus protein VP39"/>
    <property type="match status" value="1"/>
</dbReference>
<dbReference type="InterPro" id="IPR029044">
    <property type="entry name" value="Nucleotide-diphossugar_trans"/>
</dbReference>
<protein>
    <submittedName>
        <fullName evidence="2">Unannotated protein</fullName>
    </submittedName>
</protein>
<evidence type="ECO:0000313" key="3">
    <source>
        <dbReference type="EMBL" id="CAB5024945.1"/>
    </source>
</evidence>
<dbReference type="CDD" id="cd04179">
    <property type="entry name" value="DPM_DPG-synthase_like"/>
    <property type="match status" value="1"/>
</dbReference>
<name>A0A6J7CVG6_9ZZZZ</name>